<accession>A0ABW8N997</accession>
<organism evidence="2 3">
    <name type="scientific">Paenarthrobacter histidinolovorans</name>
    <dbReference type="NCBI Taxonomy" id="43664"/>
    <lineage>
        <taxon>Bacteria</taxon>
        <taxon>Bacillati</taxon>
        <taxon>Actinomycetota</taxon>
        <taxon>Actinomycetes</taxon>
        <taxon>Micrococcales</taxon>
        <taxon>Micrococcaceae</taxon>
        <taxon>Paenarthrobacter</taxon>
    </lineage>
</organism>
<sequence>MTETTPVLPFTGFKWKWASVQPTESLNRPEYFVGVLRALANNQGRRKSDERFINDLKAIEKTIKLSKGPSLARGSGERNIIRNAGQYWKVLGVLAPDRLITLTPLGKLYAARDISLQEFAVHTVLNLRLPSSVYPTPEVALWNAAGISFRPLLLILEILAALTTIEGADPSITEQELADIVQPLSGTTTDAPRIAQAIHDHRNGLLDVSSWPTVMTEDNDRRVSAEFLLFLAHHNLLRGVESPASNQRYKLAFALPDDILELADLDPNRLLGDDGVEAVVADVSVRVERRRVSREIFDRPGQKKFRDDVLGISNQRCLLTGTEIPSVLQAAHIRPVASEGSDLVSNGLCLRSDVHTLFDANRIRISPNGDMSYSGEVLRDSTYSDLPTRVALPQHVNAAEVSWRWSFV</sequence>
<keyword evidence="3" id="KW-1185">Reference proteome</keyword>
<dbReference type="EMBL" id="JBIYEW010000003">
    <property type="protein sequence ID" value="MFK4640152.1"/>
    <property type="molecule type" value="Genomic_DNA"/>
</dbReference>
<protein>
    <recommendedName>
        <fullName evidence="1">HNH nuclease domain-containing protein</fullName>
    </recommendedName>
</protein>
<dbReference type="Pfam" id="PF13391">
    <property type="entry name" value="HNH_2"/>
    <property type="match status" value="1"/>
</dbReference>
<name>A0ABW8N997_9MICC</name>
<dbReference type="Proteomes" id="UP001620520">
    <property type="component" value="Unassembled WGS sequence"/>
</dbReference>
<evidence type="ECO:0000313" key="3">
    <source>
        <dbReference type="Proteomes" id="UP001620520"/>
    </source>
</evidence>
<proteinExistence type="predicted"/>
<reference evidence="2 3" key="1">
    <citation type="submission" date="2024-10" db="EMBL/GenBank/DDBJ databases">
        <title>Novel secondary metabolite-producing bacteria for plant disease control.</title>
        <authorList>
            <person name="Chevrette M."/>
        </authorList>
    </citation>
    <scope>NUCLEOTIDE SEQUENCE [LARGE SCALE GENOMIC DNA]</scope>
    <source>
        <strain evidence="2 3">J30 TE3557</strain>
    </source>
</reference>
<evidence type="ECO:0000259" key="1">
    <source>
        <dbReference type="Pfam" id="PF13391"/>
    </source>
</evidence>
<comment type="caution">
    <text evidence="2">The sequence shown here is derived from an EMBL/GenBank/DDBJ whole genome shotgun (WGS) entry which is preliminary data.</text>
</comment>
<dbReference type="RefSeq" id="WP_404594903.1">
    <property type="nucleotide sequence ID" value="NZ_JBIYEW010000003.1"/>
</dbReference>
<gene>
    <name evidence="2" type="ORF">ABIA52_003041</name>
</gene>
<evidence type="ECO:0000313" key="2">
    <source>
        <dbReference type="EMBL" id="MFK4640152.1"/>
    </source>
</evidence>
<feature type="domain" description="HNH nuclease" evidence="1">
    <location>
        <begin position="317"/>
        <end position="363"/>
    </location>
</feature>
<dbReference type="InterPro" id="IPR003615">
    <property type="entry name" value="HNH_nuc"/>
</dbReference>